<protein>
    <recommendedName>
        <fullName evidence="4">Reverse transcriptase</fullName>
    </recommendedName>
</protein>
<organism evidence="2 3">
    <name type="scientific">Tagetes erecta</name>
    <name type="common">African marigold</name>
    <dbReference type="NCBI Taxonomy" id="13708"/>
    <lineage>
        <taxon>Eukaryota</taxon>
        <taxon>Viridiplantae</taxon>
        <taxon>Streptophyta</taxon>
        <taxon>Embryophyta</taxon>
        <taxon>Tracheophyta</taxon>
        <taxon>Spermatophyta</taxon>
        <taxon>Magnoliopsida</taxon>
        <taxon>eudicotyledons</taxon>
        <taxon>Gunneridae</taxon>
        <taxon>Pentapetalae</taxon>
        <taxon>asterids</taxon>
        <taxon>campanulids</taxon>
        <taxon>Asterales</taxon>
        <taxon>Asteraceae</taxon>
        <taxon>Asteroideae</taxon>
        <taxon>Heliantheae alliance</taxon>
        <taxon>Tageteae</taxon>
        <taxon>Tagetes</taxon>
    </lineage>
</organism>
<name>A0AAD8JP85_TARER</name>
<evidence type="ECO:0000313" key="3">
    <source>
        <dbReference type="Proteomes" id="UP001229421"/>
    </source>
</evidence>
<comment type="caution">
    <text evidence="2">The sequence shown here is derived from an EMBL/GenBank/DDBJ whole genome shotgun (WGS) entry which is preliminary data.</text>
</comment>
<dbReference type="EMBL" id="JAUHHV010000012">
    <property type="protein sequence ID" value="KAK1406211.1"/>
    <property type="molecule type" value="Genomic_DNA"/>
</dbReference>
<proteinExistence type="predicted"/>
<dbReference type="Proteomes" id="UP001229421">
    <property type="component" value="Unassembled WGS sequence"/>
</dbReference>
<keyword evidence="3" id="KW-1185">Reference proteome</keyword>
<evidence type="ECO:0000313" key="2">
    <source>
        <dbReference type="EMBL" id="KAK1406211.1"/>
    </source>
</evidence>
<evidence type="ECO:0008006" key="4">
    <source>
        <dbReference type="Google" id="ProtNLM"/>
    </source>
</evidence>
<gene>
    <name evidence="2" type="ORF">QVD17_41500</name>
</gene>
<reference evidence="2" key="1">
    <citation type="journal article" date="2023" name="bioRxiv">
        <title>Improved chromosome-level genome assembly for marigold (Tagetes erecta).</title>
        <authorList>
            <person name="Jiang F."/>
            <person name="Yuan L."/>
            <person name="Wang S."/>
            <person name="Wang H."/>
            <person name="Xu D."/>
            <person name="Wang A."/>
            <person name="Fan W."/>
        </authorList>
    </citation>
    <scope>NUCLEOTIDE SEQUENCE</scope>
    <source>
        <strain evidence="2">WSJ</strain>
        <tissue evidence="2">Leaf</tissue>
    </source>
</reference>
<dbReference type="PANTHER" id="PTHR33116:SF84">
    <property type="entry name" value="RNA-DIRECTED DNA POLYMERASE"/>
    <property type="match status" value="1"/>
</dbReference>
<feature type="compositionally biased region" description="Basic and acidic residues" evidence="1">
    <location>
        <begin position="31"/>
        <end position="42"/>
    </location>
</feature>
<dbReference type="PANTHER" id="PTHR33116">
    <property type="entry name" value="REVERSE TRANSCRIPTASE ZINC-BINDING DOMAIN-CONTAINING PROTEIN-RELATED-RELATED"/>
    <property type="match status" value="1"/>
</dbReference>
<evidence type="ECO:0000256" key="1">
    <source>
        <dbReference type="SAM" id="MobiDB-lite"/>
    </source>
</evidence>
<accession>A0AAD8JP85</accession>
<dbReference type="AlphaFoldDB" id="A0AAD8JP85"/>
<sequence>MDSLNNVSDGLPPVSDATENPTRVFGGEELEGNKPERKKEADANGQSFKDLLMQEKKVNFRFVDSTSNTDGVDVMLTCESASADEESFVKQRAKVTWLAEGDANTKYFHNVLKCKNNRKMIHSVMSSDGRDLVGDLMIKEFVTFYPSFLGGDHDQPILPSTELFSTRMDSNIAADDLFIFSRGDASSASCILEVLKRFADLSGLFPSNQKSTVYFCHVPPHVKNGILSILPFEEGKFPVKYLGVPLISSRLNSNHCRELINRLENRITCWNNKFLSFAGRLQLTRSVLSSMHIFWATAFMLPASTAKEIESILKRFLWGAKEDKKCTFKVSWKKVCLPKMEGGLGIL</sequence>
<feature type="region of interest" description="Disordered" evidence="1">
    <location>
        <begin position="1"/>
        <end position="44"/>
    </location>
</feature>